<protein>
    <submittedName>
        <fullName evidence="2">Uncharacterized protein</fullName>
    </submittedName>
</protein>
<keyword evidence="1" id="KW-0812">Transmembrane</keyword>
<evidence type="ECO:0000313" key="3">
    <source>
        <dbReference type="Proteomes" id="UP000198859"/>
    </source>
</evidence>
<organism evidence="2 3">
    <name type="scientific">Nocardioides scoriae</name>
    <dbReference type="NCBI Taxonomy" id="642780"/>
    <lineage>
        <taxon>Bacteria</taxon>
        <taxon>Bacillati</taxon>
        <taxon>Actinomycetota</taxon>
        <taxon>Actinomycetes</taxon>
        <taxon>Propionibacteriales</taxon>
        <taxon>Nocardioidaceae</taxon>
        <taxon>Nocardioides</taxon>
    </lineage>
</organism>
<proteinExistence type="predicted"/>
<dbReference type="STRING" id="642780.SAMN04488570_0682"/>
<name>A0A1H1MUK8_9ACTN</name>
<dbReference type="Proteomes" id="UP000198859">
    <property type="component" value="Chromosome I"/>
</dbReference>
<reference evidence="3" key="1">
    <citation type="submission" date="2016-10" db="EMBL/GenBank/DDBJ databases">
        <authorList>
            <person name="Varghese N."/>
            <person name="Submissions S."/>
        </authorList>
    </citation>
    <scope>NUCLEOTIDE SEQUENCE [LARGE SCALE GENOMIC DNA]</scope>
    <source>
        <strain evidence="3">DSM 22127</strain>
    </source>
</reference>
<evidence type="ECO:0000256" key="1">
    <source>
        <dbReference type="SAM" id="Phobius"/>
    </source>
</evidence>
<accession>A0A1H1MUK8</accession>
<keyword evidence="1" id="KW-0472">Membrane</keyword>
<gene>
    <name evidence="2" type="ORF">SAMN04488570_0682</name>
</gene>
<sequence>MLPDTPAGACHASGVATVTLPTPVVLAGGALCLLAGYLVGAVAGPPETAERRTAEVASYDASQMRVCLTGTAVDGLPGTDADGELCGTLRRTPSSPVPRAGDTLRFVSVATSEEVAGENRQQVVVIGDVVR</sequence>
<keyword evidence="1" id="KW-1133">Transmembrane helix</keyword>
<keyword evidence="3" id="KW-1185">Reference proteome</keyword>
<feature type="transmembrane region" description="Helical" evidence="1">
    <location>
        <begin position="24"/>
        <end position="43"/>
    </location>
</feature>
<dbReference type="EMBL" id="LT629757">
    <property type="protein sequence ID" value="SDR90367.1"/>
    <property type="molecule type" value="Genomic_DNA"/>
</dbReference>
<evidence type="ECO:0000313" key="2">
    <source>
        <dbReference type="EMBL" id="SDR90367.1"/>
    </source>
</evidence>
<dbReference type="AlphaFoldDB" id="A0A1H1MUK8"/>